<name>A0ABS2QUX6_9BACI</name>
<dbReference type="Pfam" id="PF00300">
    <property type="entry name" value="His_Phos_1"/>
    <property type="match status" value="1"/>
</dbReference>
<gene>
    <name evidence="1" type="ORF">JOC83_001634</name>
</gene>
<keyword evidence="2" id="KW-1185">Reference proteome</keyword>
<protein>
    <submittedName>
        <fullName evidence="1">Broad specificity phosphatase PhoE</fullName>
    </submittedName>
</protein>
<dbReference type="EMBL" id="JAFBFC010000003">
    <property type="protein sequence ID" value="MBM7702787.1"/>
    <property type="molecule type" value="Genomic_DNA"/>
</dbReference>
<comment type="caution">
    <text evidence="1">The sequence shown here is derived from an EMBL/GenBank/DDBJ whole genome shotgun (WGS) entry which is preliminary data.</text>
</comment>
<dbReference type="Gene3D" id="3.40.50.1240">
    <property type="entry name" value="Phosphoglycerate mutase-like"/>
    <property type="match status" value="1"/>
</dbReference>
<evidence type="ECO:0000313" key="2">
    <source>
        <dbReference type="Proteomes" id="UP000809829"/>
    </source>
</evidence>
<sequence length="195" mass="22623">MQISLIRHGRSSYNEMRPLSSNQFSDWVRGYDQGGVEEEEEYPSETLQRVMEAKLVVTSDLKRAKHSASLLGIETSLENALFREVELPELSILSPPMNPSVWAIVFRCLWFAGYSKNCESYRHAKRRAKKASQVLMDYAKKHESVALIGHGFFNQLIANELRKHGWEGKKRSDKKHWSCTTYFLENRVIETERVL</sequence>
<proteinExistence type="predicted"/>
<reference evidence="1 2" key="1">
    <citation type="submission" date="2021-01" db="EMBL/GenBank/DDBJ databases">
        <title>Genomic Encyclopedia of Type Strains, Phase IV (KMG-IV): sequencing the most valuable type-strain genomes for metagenomic binning, comparative biology and taxonomic classification.</title>
        <authorList>
            <person name="Goeker M."/>
        </authorList>
    </citation>
    <scope>NUCLEOTIDE SEQUENCE [LARGE SCALE GENOMIC DNA]</scope>
    <source>
        <strain evidence="1 2">DSM 104297</strain>
    </source>
</reference>
<dbReference type="SUPFAM" id="SSF53254">
    <property type="entry name" value="Phosphoglycerate mutase-like"/>
    <property type="match status" value="1"/>
</dbReference>
<evidence type="ECO:0000313" key="1">
    <source>
        <dbReference type="EMBL" id="MBM7702787.1"/>
    </source>
</evidence>
<dbReference type="InterPro" id="IPR013078">
    <property type="entry name" value="His_Pase_superF_clade-1"/>
</dbReference>
<accession>A0ABS2QUX6</accession>
<dbReference type="Proteomes" id="UP000809829">
    <property type="component" value="Unassembled WGS sequence"/>
</dbReference>
<organism evidence="1 2">
    <name type="scientific">Priestia iocasae</name>
    <dbReference type="NCBI Taxonomy" id="2291674"/>
    <lineage>
        <taxon>Bacteria</taxon>
        <taxon>Bacillati</taxon>
        <taxon>Bacillota</taxon>
        <taxon>Bacilli</taxon>
        <taxon>Bacillales</taxon>
        <taxon>Bacillaceae</taxon>
        <taxon>Priestia</taxon>
    </lineage>
</organism>
<dbReference type="InterPro" id="IPR029033">
    <property type="entry name" value="His_PPase_superfam"/>
</dbReference>
<dbReference type="RefSeq" id="WP_205186094.1">
    <property type="nucleotide sequence ID" value="NZ_JAFBFC010000003.1"/>
</dbReference>